<sequence>MYRRPYENNELAEAYVPFQYYTESYQPMEALKRGTLFPELDKPYYEGKRGRR</sequence>
<protein>
    <submittedName>
        <fullName evidence="1">Spore coat associated protein JA (CotJA)</fullName>
    </submittedName>
</protein>
<accession>A0A1T4PJC2</accession>
<gene>
    <name evidence="1" type="ORF">SAMN02745973_02105</name>
</gene>
<organism evidence="1 2">
    <name type="scientific">Garciella nitratireducens DSM 15102</name>
    <dbReference type="NCBI Taxonomy" id="1121911"/>
    <lineage>
        <taxon>Bacteria</taxon>
        <taxon>Bacillati</taxon>
        <taxon>Bacillota</taxon>
        <taxon>Clostridia</taxon>
        <taxon>Eubacteriales</taxon>
        <taxon>Eubacteriaceae</taxon>
        <taxon>Garciella</taxon>
    </lineage>
</organism>
<dbReference type="Proteomes" id="UP000196365">
    <property type="component" value="Unassembled WGS sequence"/>
</dbReference>
<dbReference type="Pfam" id="PF11007">
    <property type="entry name" value="CotJA"/>
    <property type="match status" value="1"/>
</dbReference>
<name>A0A1T4PJC2_9FIRM</name>
<dbReference type="RefSeq" id="WP_087679437.1">
    <property type="nucleotide sequence ID" value="NZ_FUWV01000017.1"/>
</dbReference>
<proteinExistence type="predicted"/>
<evidence type="ECO:0000313" key="1">
    <source>
        <dbReference type="EMBL" id="SJZ91296.1"/>
    </source>
</evidence>
<reference evidence="1 2" key="1">
    <citation type="submission" date="2017-02" db="EMBL/GenBank/DDBJ databases">
        <authorList>
            <person name="Peterson S.W."/>
        </authorList>
    </citation>
    <scope>NUCLEOTIDE SEQUENCE [LARGE SCALE GENOMIC DNA]</scope>
    <source>
        <strain evidence="1 2">DSM 15102</strain>
    </source>
</reference>
<dbReference type="AlphaFoldDB" id="A0A1T4PJC2"/>
<keyword evidence="2" id="KW-1185">Reference proteome</keyword>
<evidence type="ECO:0000313" key="2">
    <source>
        <dbReference type="Proteomes" id="UP000196365"/>
    </source>
</evidence>
<dbReference type="InterPro" id="IPR020256">
    <property type="entry name" value="Spore_coat_CotJA"/>
</dbReference>
<dbReference type="OrthoDB" id="9800571at2"/>
<dbReference type="EMBL" id="FUWV01000017">
    <property type="protein sequence ID" value="SJZ91296.1"/>
    <property type="molecule type" value="Genomic_DNA"/>
</dbReference>